<name>A0A1I8Q857_STOCA</name>
<dbReference type="SUPFAM" id="SSF103473">
    <property type="entry name" value="MFS general substrate transporter"/>
    <property type="match status" value="1"/>
</dbReference>
<dbReference type="Pfam" id="PF07690">
    <property type="entry name" value="MFS_1"/>
    <property type="match status" value="1"/>
</dbReference>
<protein>
    <recommendedName>
        <fullName evidence="8">Major facilitator superfamily (MFS) profile domain-containing protein</fullName>
    </recommendedName>
</protein>
<evidence type="ECO:0000313" key="10">
    <source>
        <dbReference type="Proteomes" id="UP000095300"/>
    </source>
</evidence>
<feature type="domain" description="Major facilitator superfamily (MFS) profile" evidence="8">
    <location>
        <begin position="21"/>
        <end position="444"/>
    </location>
</feature>
<feature type="transmembrane region" description="Helical" evidence="7">
    <location>
        <begin position="126"/>
        <end position="147"/>
    </location>
</feature>
<evidence type="ECO:0000256" key="7">
    <source>
        <dbReference type="SAM" id="Phobius"/>
    </source>
</evidence>
<dbReference type="GO" id="GO:0015293">
    <property type="term" value="F:symporter activity"/>
    <property type="evidence" value="ECO:0007669"/>
    <property type="project" value="UniProtKB-KW"/>
</dbReference>
<evidence type="ECO:0000256" key="4">
    <source>
        <dbReference type="ARBA" id="ARBA00022847"/>
    </source>
</evidence>
<dbReference type="EnsemblMetazoa" id="SCAU014747-RA">
    <property type="protein sequence ID" value="SCAU014747-PA"/>
    <property type="gene ID" value="SCAU014747"/>
</dbReference>
<keyword evidence="4" id="KW-0769">Symport</keyword>
<dbReference type="KEGG" id="scac:106095404"/>
<evidence type="ECO:0000256" key="1">
    <source>
        <dbReference type="ARBA" id="ARBA00004141"/>
    </source>
</evidence>
<dbReference type="CDD" id="cd17318">
    <property type="entry name" value="MFS_SLC17"/>
    <property type="match status" value="1"/>
</dbReference>
<dbReference type="InterPro" id="IPR050382">
    <property type="entry name" value="MFS_Na/Anion_cotransporter"/>
</dbReference>
<feature type="transmembrane region" description="Helical" evidence="7">
    <location>
        <begin position="352"/>
        <end position="372"/>
    </location>
</feature>
<dbReference type="PANTHER" id="PTHR11662">
    <property type="entry name" value="SOLUTE CARRIER FAMILY 17"/>
    <property type="match status" value="1"/>
</dbReference>
<organism evidence="9 10">
    <name type="scientific">Stomoxys calcitrans</name>
    <name type="common">Stable fly</name>
    <name type="synonym">Conops calcitrans</name>
    <dbReference type="NCBI Taxonomy" id="35570"/>
    <lineage>
        <taxon>Eukaryota</taxon>
        <taxon>Metazoa</taxon>
        <taxon>Ecdysozoa</taxon>
        <taxon>Arthropoda</taxon>
        <taxon>Hexapoda</taxon>
        <taxon>Insecta</taxon>
        <taxon>Pterygota</taxon>
        <taxon>Neoptera</taxon>
        <taxon>Endopterygota</taxon>
        <taxon>Diptera</taxon>
        <taxon>Brachycera</taxon>
        <taxon>Muscomorpha</taxon>
        <taxon>Muscoidea</taxon>
        <taxon>Muscidae</taxon>
        <taxon>Stomoxys</taxon>
    </lineage>
</organism>
<accession>A0A1I8Q857</accession>
<dbReference type="PROSITE" id="PS50850">
    <property type="entry name" value="MFS"/>
    <property type="match status" value="1"/>
</dbReference>
<dbReference type="FunFam" id="1.20.1250.20:FF:000003">
    <property type="entry name" value="Solute carrier family 17 member 3"/>
    <property type="match status" value="1"/>
</dbReference>
<feature type="transmembrane region" description="Helical" evidence="7">
    <location>
        <begin position="20"/>
        <end position="44"/>
    </location>
</feature>
<feature type="transmembrane region" description="Helical" evidence="7">
    <location>
        <begin position="188"/>
        <end position="208"/>
    </location>
</feature>
<comment type="subcellular location">
    <subcellularLocation>
        <location evidence="1">Membrane</location>
        <topology evidence="1">Multi-pass membrane protein</topology>
    </subcellularLocation>
</comment>
<proteinExistence type="predicted"/>
<dbReference type="GO" id="GO:0016020">
    <property type="term" value="C:membrane"/>
    <property type="evidence" value="ECO:0007669"/>
    <property type="project" value="UniProtKB-SubCell"/>
</dbReference>
<dbReference type="EnsemblMetazoa" id="SCAU014747-RB">
    <property type="protein sequence ID" value="SCAU014747-PB"/>
    <property type="gene ID" value="SCAU014747"/>
</dbReference>
<evidence type="ECO:0000256" key="3">
    <source>
        <dbReference type="ARBA" id="ARBA00022692"/>
    </source>
</evidence>
<dbReference type="AlphaFoldDB" id="A0A1I8Q857"/>
<dbReference type="InterPro" id="IPR036259">
    <property type="entry name" value="MFS_trans_sf"/>
</dbReference>
<feature type="transmembrane region" description="Helical" evidence="7">
    <location>
        <begin position="290"/>
        <end position="313"/>
    </location>
</feature>
<gene>
    <name evidence="9" type="primary">106095404</name>
</gene>
<feature type="transmembrane region" description="Helical" evidence="7">
    <location>
        <begin position="420"/>
        <end position="439"/>
    </location>
</feature>
<feature type="transmembrane region" description="Helical" evidence="7">
    <location>
        <begin position="246"/>
        <end position="270"/>
    </location>
</feature>
<evidence type="ECO:0000256" key="2">
    <source>
        <dbReference type="ARBA" id="ARBA00022448"/>
    </source>
</evidence>
<keyword evidence="3 7" id="KW-0812">Transmembrane</keyword>
<evidence type="ECO:0000256" key="5">
    <source>
        <dbReference type="ARBA" id="ARBA00022989"/>
    </source>
</evidence>
<evidence type="ECO:0000256" key="6">
    <source>
        <dbReference type="ARBA" id="ARBA00023136"/>
    </source>
</evidence>
<feature type="transmembrane region" description="Helical" evidence="7">
    <location>
        <begin position="384"/>
        <end position="408"/>
    </location>
</feature>
<dbReference type="InterPro" id="IPR011701">
    <property type="entry name" value="MFS"/>
</dbReference>
<keyword evidence="5 7" id="KW-1133">Transmembrane helix</keyword>
<dbReference type="VEuPathDB" id="VectorBase:SCAU014747"/>
<dbReference type="OrthoDB" id="2985014at2759"/>
<dbReference type="Proteomes" id="UP000095300">
    <property type="component" value="Unassembled WGS sequence"/>
</dbReference>
<dbReference type="InterPro" id="IPR020846">
    <property type="entry name" value="MFS_dom"/>
</dbReference>
<dbReference type="STRING" id="35570.A0A1I8Q857"/>
<dbReference type="Gene3D" id="1.20.1250.20">
    <property type="entry name" value="MFS general substrate transporter like domains"/>
    <property type="match status" value="2"/>
</dbReference>
<keyword evidence="2" id="KW-0813">Transport</keyword>
<dbReference type="PANTHER" id="PTHR11662:SF336">
    <property type="entry name" value="LP19554P"/>
    <property type="match status" value="1"/>
</dbReference>
<evidence type="ECO:0000259" key="8">
    <source>
        <dbReference type="PROSITE" id="PS50850"/>
    </source>
</evidence>
<dbReference type="FunFam" id="1.20.1250.20:FF:000157">
    <property type="entry name" value="Inorganic phosphate cotransporter"/>
    <property type="match status" value="1"/>
</dbReference>
<keyword evidence="6 7" id="KW-0472">Membrane</keyword>
<reference evidence="9" key="2">
    <citation type="submission" date="2020-05" db="UniProtKB">
        <authorList>
            <consortium name="EnsemblMetazoa"/>
        </authorList>
    </citation>
    <scope>IDENTIFICATION</scope>
    <source>
        <strain evidence="9">USDA</strain>
    </source>
</reference>
<sequence>MVYSNLPCLNIVPKRFNIAVMLFMACLMSYMMRVNLSINIIAMVENTDANSTEVLPDYGPRYNWSQSDQAMLLGAFFYGYMITSLPAGMLAENFGGKAVAGYSCLLAGVLTALTPLAASWDKWAVWAIRFGIGFLTGVVYPCCHNLVSKWAPPDEKGKFVASLMGGTFGTVITWPISGVIIENMGWDWAFYMVGIFVAIVCAAWFIVVDDSPAQHTTISISEREYIEKSLGETVSNKKRYPPYKSLLVSMPFWSLLFLHYGSMWGLFFLITATPKFLSEVLGFNLSSAGFLSSLPHLARLICAFGFGAVADWIRRKNWLTVTKMRKVFCLPSHVIPGLFLVVLAFFGKDPYVCVAIMTISLAFNGAATASNLQNSQDLAPNYAGTLYGIINCVGTTPGIFSPMIVAAFTKENNTIEQWHYIFLIGAAAYILPAIVFWIFGSGKIQKWNELDTSSSKEEIINTKL</sequence>
<feature type="transmembrane region" description="Helical" evidence="7">
    <location>
        <begin position="70"/>
        <end position="91"/>
    </location>
</feature>
<keyword evidence="10" id="KW-1185">Reference proteome</keyword>
<dbReference type="GO" id="GO:0006820">
    <property type="term" value="P:monoatomic anion transport"/>
    <property type="evidence" value="ECO:0007669"/>
    <property type="project" value="TreeGrafter"/>
</dbReference>
<reference evidence="10" key="1">
    <citation type="submission" date="2015-05" db="EMBL/GenBank/DDBJ databases">
        <authorList>
            <person name="Wilson R.K."/>
            <person name="Warren W.C."/>
            <person name="Olafson P."/>
        </authorList>
    </citation>
    <scope>NUCLEOTIDE SEQUENCE [LARGE SCALE GENOMIC DNA]</scope>
    <source>
        <strain evidence="10">USDA</strain>
    </source>
</reference>
<feature type="transmembrane region" description="Helical" evidence="7">
    <location>
        <begin position="159"/>
        <end position="176"/>
    </location>
</feature>
<feature type="transmembrane region" description="Helical" evidence="7">
    <location>
        <begin position="98"/>
        <end position="120"/>
    </location>
</feature>
<evidence type="ECO:0000313" key="9">
    <source>
        <dbReference type="EnsemblMetazoa" id="SCAU014747-PB"/>
    </source>
</evidence>
<feature type="transmembrane region" description="Helical" evidence="7">
    <location>
        <begin position="325"/>
        <end position="346"/>
    </location>
</feature>